<evidence type="ECO:0000256" key="1">
    <source>
        <dbReference type="ARBA" id="ARBA00006512"/>
    </source>
</evidence>
<keyword evidence="2" id="KW-0547">Nucleotide-binding</keyword>
<evidence type="ECO:0000313" key="8">
    <source>
        <dbReference type="EMBL" id="KIZ46696.1"/>
    </source>
</evidence>
<dbReference type="NCBIfam" id="TIGR00929">
    <property type="entry name" value="VirB4_CagE"/>
    <property type="match status" value="1"/>
</dbReference>
<comment type="similarity">
    <text evidence="1">Belongs to the TrbE/VirB4 family.</text>
</comment>
<accession>A0A0D7F1I3</accession>
<comment type="caution">
    <text evidence="8">The sequence shown here is derived from an EMBL/GenBank/DDBJ whole genome shotgun (WGS) entry which is preliminary data.</text>
</comment>
<dbReference type="InterPro" id="IPR027417">
    <property type="entry name" value="P-loop_NTPase"/>
</dbReference>
<evidence type="ECO:0000256" key="2">
    <source>
        <dbReference type="ARBA" id="ARBA00022741"/>
    </source>
</evidence>
<evidence type="ECO:0000259" key="6">
    <source>
        <dbReference type="Pfam" id="PF03135"/>
    </source>
</evidence>
<dbReference type="Pfam" id="PF03135">
    <property type="entry name" value="CagE_TrbE_VirB"/>
    <property type="match status" value="1"/>
</dbReference>
<gene>
    <name evidence="8" type="ORF">OO17_06320</name>
</gene>
<dbReference type="Proteomes" id="UP000032515">
    <property type="component" value="Unassembled WGS sequence"/>
</dbReference>
<sequence length="803" mass="89408">MVARALLDELTFGAVSRRERPVASHVCYTRHVDDNIMKTRDGLVLTVLKLDGYSFETSDMSEVNARLLGRNDVVRTLANSRFALVSHIIRREVQPRIDSTFDNPLCRELDERYDAALSQRRMFVNDIYLTIVRRPLQGQAGTFDVMLTKLLGRKDEAGESVAMQTALTELRDAATAVRENLAGYGARQLGVVRREGVWFSEPLEFLVQLLNGGIPRPMHLPRMDIADALSMKRLFFGRNAIEMRGAGPDDTRFGAMVSIREYPAQTGPGSFDNLLRVPHEFIATQTFAIVDRPEAAKQIDRVSRQVDMSDEAGSIVAEHLDDARDELLASEAIYGEHHMTVMCLGRSLPEVGAAVTAVGAALTDRSVIWTREDLNCEPAFWAQLPGNFQYIARKGVISSKNFAGFTSLHNYPSGRPNGNHWGPAISVFETTSQTAYYYNHHVRDIGNFTVVGPTGSGKTVFLSFIAAQTQRVQPRPKLLFVDKDRGAEIFIRALGGQYETLVPGEPTGFNPLSLPDNAPNREFLYQLFAFMLRPANGSDLSASEEQVIRNAIAAALIGGPAGRTLKAFSTLLRGRIRAGEGDLLARLESWMRSDQRGWLFNNEQDQFSLSSVFGFDMTRVLDDPVIRTAALMYIFHRTAELLTGDPVMIFLDEGWRLLDDDVFAFFIRDKLKTIRKQNGIVGFGTQSAADIVRSKASNTLIEQTSTNIFFPNPKADDESYQKAFRLSGREVAWIRSTAPESRSFLIKHGRDSVVARLNLASMPDLIKVLSGRTETVAELDALRARVGDDPAVWLPIFMGRSQA</sequence>
<dbReference type="RefSeq" id="WP_044407334.1">
    <property type="nucleotide sequence ID" value="NZ_JXXE01000120.1"/>
</dbReference>
<organism evidence="8 9">
    <name type="scientific">Rhodopseudomonas palustris</name>
    <dbReference type="NCBI Taxonomy" id="1076"/>
    <lineage>
        <taxon>Bacteria</taxon>
        <taxon>Pseudomonadati</taxon>
        <taxon>Pseudomonadota</taxon>
        <taxon>Alphaproteobacteria</taxon>
        <taxon>Hyphomicrobiales</taxon>
        <taxon>Nitrobacteraceae</taxon>
        <taxon>Rhodopseudomonas</taxon>
    </lineage>
</organism>
<dbReference type="EMBL" id="JXXE01000120">
    <property type="protein sequence ID" value="KIZ46696.1"/>
    <property type="molecule type" value="Genomic_DNA"/>
</dbReference>
<dbReference type="AlphaFoldDB" id="A0A0D7F1I3"/>
<dbReference type="PATRIC" id="fig|1076.23.peg.421"/>
<reference evidence="8 9" key="1">
    <citation type="submission" date="2014-11" db="EMBL/GenBank/DDBJ databases">
        <title>Genomics and ecophysiology of heterotrophic nitrogen fixing bacteria isolated from estuarine surface water.</title>
        <authorList>
            <person name="Bentzon-Tilia M."/>
            <person name="Severin I."/>
            <person name="Hansen L.H."/>
            <person name="Riemann L."/>
        </authorList>
    </citation>
    <scope>NUCLEOTIDE SEQUENCE [LARGE SCALE GENOMIC DNA]</scope>
    <source>
        <strain evidence="8 9">BAL398</strain>
    </source>
</reference>
<dbReference type="InterPro" id="IPR004346">
    <property type="entry name" value="CagE_TrbE_VirB"/>
</dbReference>
<dbReference type="InterPro" id="IPR051162">
    <property type="entry name" value="T4SS_component"/>
</dbReference>
<dbReference type="PANTHER" id="PTHR30121:SF12">
    <property type="entry name" value="TYPE IV SECRETION SYSTEM PROTEIN CAGE"/>
    <property type="match status" value="1"/>
</dbReference>
<dbReference type="OrthoDB" id="9816422at2"/>
<dbReference type="Gene3D" id="3.40.50.300">
    <property type="entry name" value="P-loop containing nucleotide triphosphate hydrolases"/>
    <property type="match status" value="1"/>
</dbReference>
<evidence type="ECO:0000259" key="7">
    <source>
        <dbReference type="Pfam" id="PF19044"/>
    </source>
</evidence>
<dbReference type="InterPro" id="IPR043964">
    <property type="entry name" value="P-loop_TraG"/>
</dbReference>
<dbReference type="InterPro" id="IPR018145">
    <property type="entry name" value="CagE_TrbE_VirB_cntrl_dom"/>
</dbReference>
<feature type="domain" description="TraG P-loop" evidence="7">
    <location>
        <begin position="583"/>
        <end position="714"/>
    </location>
</feature>
<keyword evidence="4" id="KW-0843">Virulence</keyword>
<evidence type="ECO:0000256" key="4">
    <source>
        <dbReference type="ARBA" id="ARBA00023026"/>
    </source>
</evidence>
<protein>
    <recommendedName>
        <fullName evidence="5">Type IV secretion system protein virB4</fullName>
    </recommendedName>
</protein>
<dbReference type="Pfam" id="PF19044">
    <property type="entry name" value="P-loop_TraG"/>
    <property type="match status" value="1"/>
</dbReference>
<proteinExistence type="inferred from homology"/>
<dbReference type="PANTHER" id="PTHR30121">
    <property type="entry name" value="UNCHARACTERIZED PROTEIN YJGR-RELATED"/>
    <property type="match status" value="1"/>
</dbReference>
<evidence type="ECO:0000256" key="5">
    <source>
        <dbReference type="ARBA" id="ARBA00023635"/>
    </source>
</evidence>
<evidence type="ECO:0000256" key="3">
    <source>
        <dbReference type="ARBA" id="ARBA00022840"/>
    </source>
</evidence>
<dbReference type="SUPFAM" id="SSF52540">
    <property type="entry name" value="P-loop containing nucleoside triphosphate hydrolases"/>
    <property type="match status" value="1"/>
</dbReference>
<name>A0A0D7F1I3_RHOPL</name>
<evidence type="ECO:0000313" key="9">
    <source>
        <dbReference type="Proteomes" id="UP000032515"/>
    </source>
</evidence>
<keyword evidence="3" id="KW-0067">ATP-binding</keyword>
<dbReference type="GO" id="GO:0005524">
    <property type="term" value="F:ATP binding"/>
    <property type="evidence" value="ECO:0007669"/>
    <property type="project" value="UniProtKB-KW"/>
</dbReference>
<feature type="domain" description="CagE TrbE VirB component of type IV transporter system central" evidence="6">
    <location>
        <begin position="188"/>
        <end position="393"/>
    </location>
</feature>